<protein>
    <submittedName>
        <fullName evidence="1">Uncharacterized protein</fullName>
    </submittedName>
</protein>
<keyword evidence="2" id="KW-1185">Reference proteome</keyword>
<dbReference type="EMBL" id="CP003651">
    <property type="protein sequence ID" value="AFL95321.1"/>
    <property type="molecule type" value="Genomic_DNA"/>
</dbReference>
<gene>
    <name evidence="1" type="ORF">CL1_1118</name>
</gene>
<sequence>MDWKRKLREEGYIELEGFRVELTLDNTFMDLDYIPRIIVYDEETGRWHVLRNPIPKGKTLEESWDNAVGVLERIASGEEEPVFGEEGVGERFLRALGDLVER</sequence>
<dbReference type="STRING" id="163003.CL1_1118"/>
<reference evidence="1 2" key="1">
    <citation type="journal article" date="2012" name="J. Bacteriol.">
        <title>Complete Genome Sequence of the Hyperthermophilic Archaeon Thermococcus sp. Strain CL1, Isolated from a Paralvinella sp. Polychaete Worm Collected from a Hydrothermal Vent.</title>
        <authorList>
            <person name="Jung J.H."/>
            <person name="Holden J.F."/>
            <person name="Seo D.H."/>
            <person name="Park K.H."/>
            <person name="Shin H."/>
            <person name="Ryu S."/>
            <person name="Lee J.H."/>
            <person name="Park C.S."/>
        </authorList>
    </citation>
    <scope>NUCLEOTIDE SEQUENCE [LARGE SCALE GENOMIC DNA]</scope>
    <source>
        <strain evidence="2">DSM 27260 / KACC 17922 / CL1</strain>
    </source>
</reference>
<dbReference type="AlphaFoldDB" id="I3ZUD7"/>
<dbReference type="GeneID" id="13037506"/>
<accession>I3ZUD7</accession>
<dbReference type="Proteomes" id="UP000006064">
    <property type="component" value="Chromosome"/>
</dbReference>
<proteinExistence type="predicted"/>
<dbReference type="HOGENOM" id="CLU_2285187_0_0_2"/>
<evidence type="ECO:0000313" key="2">
    <source>
        <dbReference type="Proteomes" id="UP000006064"/>
    </source>
</evidence>
<evidence type="ECO:0000313" key="1">
    <source>
        <dbReference type="EMBL" id="AFL95321.1"/>
    </source>
</evidence>
<name>I3ZUD7_THECF</name>
<dbReference type="KEGG" id="thm:CL1_1118"/>
<organism evidence="1 2">
    <name type="scientific">Thermococcus cleftensis (strain DSM 27260 / KACC 17922 / CL1)</name>
    <dbReference type="NCBI Taxonomy" id="163003"/>
    <lineage>
        <taxon>Archaea</taxon>
        <taxon>Methanobacteriati</taxon>
        <taxon>Methanobacteriota</taxon>
        <taxon>Thermococci</taxon>
        <taxon>Thermococcales</taxon>
        <taxon>Thermococcaceae</taxon>
        <taxon>Thermococcus</taxon>
    </lineage>
</organism>
<dbReference type="OrthoDB" id="85230at2157"/>
<dbReference type="RefSeq" id="WP_014788956.1">
    <property type="nucleotide sequence ID" value="NC_018015.1"/>
</dbReference>